<dbReference type="PROSITE" id="PS01360">
    <property type="entry name" value="ZF_MYND_1"/>
    <property type="match status" value="1"/>
</dbReference>
<evidence type="ECO:0000256" key="5">
    <source>
        <dbReference type="SAM" id="MobiDB-lite"/>
    </source>
</evidence>
<name>A0A8H6S7T9_MYCCL</name>
<gene>
    <name evidence="7" type="ORF">HMN09_01172900</name>
</gene>
<evidence type="ECO:0000256" key="2">
    <source>
        <dbReference type="ARBA" id="ARBA00022771"/>
    </source>
</evidence>
<feature type="domain" description="MYND-type" evidence="6">
    <location>
        <begin position="144"/>
        <end position="186"/>
    </location>
</feature>
<feature type="compositionally biased region" description="Polar residues" evidence="5">
    <location>
        <begin position="198"/>
        <end position="208"/>
    </location>
</feature>
<reference evidence="7" key="1">
    <citation type="submission" date="2020-05" db="EMBL/GenBank/DDBJ databases">
        <title>Mycena genomes resolve the evolution of fungal bioluminescence.</title>
        <authorList>
            <person name="Tsai I.J."/>
        </authorList>
    </citation>
    <scope>NUCLEOTIDE SEQUENCE</scope>
    <source>
        <strain evidence="7">110903Hualien_Pintung</strain>
    </source>
</reference>
<evidence type="ECO:0000313" key="8">
    <source>
        <dbReference type="Proteomes" id="UP000613580"/>
    </source>
</evidence>
<dbReference type="OrthoDB" id="2831360at2759"/>
<keyword evidence="3" id="KW-0862">Zinc</keyword>
<keyword evidence="2 4" id="KW-0863">Zinc-finger</keyword>
<feature type="region of interest" description="Disordered" evidence="5">
    <location>
        <begin position="198"/>
        <end position="217"/>
    </location>
</feature>
<comment type="caution">
    <text evidence="7">The sequence shown here is derived from an EMBL/GenBank/DDBJ whole genome shotgun (WGS) entry which is preliminary data.</text>
</comment>
<sequence length="217" mass="24075">MASQLTIQVSMHGGNARTCNVFLKNPIPAQVKDNLMLLDGWAQKSVMGIGFDMKHSQRWPCEICEEPARDVLFDPRPSLQPENPIVMLDIHHLCEARSGPCHTAVHESVRHRALAMGIPAPPPLPPASKSPEKSQMSPATGSSCAKCQRESTSEDRKMMRCSRCKLTRYCSVDCHAEDWARHGKTCKMIQSVTWSGFPDPTSTKQNEITFGMPGAFK</sequence>
<evidence type="ECO:0000259" key="6">
    <source>
        <dbReference type="PROSITE" id="PS50865"/>
    </source>
</evidence>
<dbReference type="SUPFAM" id="SSF144232">
    <property type="entry name" value="HIT/MYND zinc finger-like"/>
    <property type="match status" value="1"/>
</dbReference>
<evidence type="ECO:0000313" key="7">
    <source>
        <dbReference type="EMBL" id="KAF7293775.1"/>
    </source>
</evidence>
<dbReference type="EMBL" id="JACAZE010000020">
    <property type="protein sequence ID" value="KAF7293775.1"/>
    <property type="molecule type" value="Genomic_DNA"/>
</dbReference>
<evidence type="ECO:0000256" key="3">
    <source>
        <dbReference type="ARBA" id="ARBA00022833"/>
    </source>
</evidence>
<dbReference type="InterPro" id="IPR002893">
    <property type="entry name" value="Znf_MYND"/>
</dbReference>
<proteinExistence type="predicted"/>
<dbReference type="Gene3D" id="6.10.140.2220">
    <property type="match status" value="1"/>
</dbReference>
<keyword evidence="8" id="KW-1185">Reference proteome</keyword>
<dbReference type="Proteomes" id="UP000613580">
    <property type="component" value="Unassembled WGS sequence"/>
</dbReference>
<evidence type="ECO:0000256" key="4">
    <source>
        <dbReference type="PROSITE-ProRule" id="PRU00134"/>
    </source>
</evidence>
<dbReference type="AlphaFoldDB" id="A0A8H6S7T9"/>
<dbReference type="Pfam" id="PF01753">
    <property type="entry name" value="zf-MYND"/>
    <property type="match status" value="1"/>
</dbReference>
<dbReference type="GO" id="GO:0008270">
    <property type="term" value="F:zinc ion binding"/>
    <property type="evidence" value="ECO:0007669"/>
    <property type="project" value="UniProtKB-KW"/>
</dbReference>
<evidence type="ECO:0000256" key="1">
    <source>
        <dbReference type="ARBA" id="ARBA00022723"/>
    </source>
</evidence>
<keyword evidence="1" id="KW-0479">Metal-binding</keyword>
<feature type="region of interest" description="Disordered" evidence="5">
    <location>
        <begin position="120"/>
        <end position="149"/>
    </location>
</feature>
<protein>
    <submittedName>
        <fullName evidence="7">MYND-type domain-containing protein</fullName>
    </submittedName>
</protein>
<dbReference type="PROSITE" id="PS50865">
    <property type="entry name" value="ZF_MYND_2"/>
    <property type="match status" value="1"/>
</dbReference>
<organism evidence="7 8">
    <name type="scientific">Mycena chlorophos</name>
    <name type="common">Agaric fungus</name>
    <name type="synonym">Agaricus chlorophos</name>
    <dbReference type="NCBI Taxonomy" id="658473"/>
    <lineage>
        <taxon>Eukaryota</taxon>
        <taxon>Fungi</taxon>
        <taxon>Dikarya</taxon>
        <taxon>Basidiomycota</taxon>
        <taxon>Agaricomycotina</taxon>
        <taxon>Agaricomycetes</taxon>
        <taxon>Agaricomycetidae</taxon>
        <taxon>Agaricales</taxon>
        <taxon>Marasmiineae</taxon>
        <taxon>Mycenaceae</taxon>
        <taxon>Mycena</taxon>
    </lineage>
</organism>
<feature type="compositionally biased region" description="Polar residues" evidence="5">
    <location>
        <begin position="133"/>
        <end position="145"/>
    </location>
</feature>
<accession>A0A8H6S7T9</accession>